<evidence type="ECO:0000256" key="1">
    <source>
        <dbReference type="SAM" id="MobiDB-lite"/>
    </source>
</evidence>
<comment type="caution">
    <text evidence="2">The sequence shown here is derived from an EMBL/GenBank/DDBJ whole genome shotgun (WGS) entry which is preliminary data.</text>
</comment>
<dbReference type="OrthoDB" id="3992755at2759"/>
<evidence type="ECO:0000313" key="2">
    <source>
        <dbReference type="EMBL" id="KAH3665650.1"/>
    </source>
</evidence>
<protein>
    <submittedName>
        <fullName evidence="2">Uncharacterized protein</fullName>
    </submittedName>
</protein>
<dbReference type="EMBL" id="JAEUBE010000295">
    <property type="protein sequence ID" value="KAH3665650.1"/>
    <property type="molecule type" value="Genomic_DNA"/>
</dbReference>
<sequence>MDPLEGEKIAGAKFGDKTVDLDRLRLPHTRRPDLRGHESEQTGHGGLLRTDKRPGTGEGEAFKVHQGDQRPSQSGTSQNHITDEQDTVLVEEHSADK</sequence>
<dbReference type="AlphaFoldDB" id="A0A9P8P5Y5"/>
<name>A0A9P8P5Y5_9ASCO</name>
<feature type="compositionally biased region" description="Basic and acidic residues" evidence="1">
    <location>
        <begin position="49"/>
        <end position="68"/>
    </location>
</feature>
<dbReference type="Proteomes" id="UP000769157">
    <property type="component" value="Unassembled WGS sequence"/>
</dbReference>
<accession>A0A9P8P5Y5</accession>
<reference evidence="2" key="1">
    <citation type="journal article" date="2021" name="Open Biol.">
        <title>Shared evolutionary footprints suggest mitochondrial oxidative damage underlies multiple complex I losses in fungi.</title>
        <authorList>
            <person name="Schikora-Tamarit M.A."/>
            <person name="Marcet-Houben M."/>
            <person name="Nosek J."/>
            <person name="Gabaldon T."/>
        </authorList>
    </citation>
    <scope>NUCLEOTIDE SEQUENCE</scope>
    <source>
        <strain evidence="2">CBS6075</strain>
    </source>
</reference>
<keyword evidence="3" id="KW-1185">Reference proteome</keyword>
<dbReference type="GeneID" id="70235803"/>
<feature type="compositionally biased region" description="Polar residues" evidence="1">
    <location>
        <begin position="69"/>
        <end position="80"/>
    </location>
</feature>
<dbReference type="RefSeq" id="XP_046060854.1">
    <property type="nucleotide sequence ID" value="XM_046204852.1"/>
</dbReference>
<gene>
    <name evidence="2" type="ORF">OGAPHI_003838</name>
</gene>
<proteinExistence type="predicted"/>
<feature type="compositionally biased region" description="Basic and acidic residues" evidence="1">
    <location>
        <begin position="23"/>
        <end position="41"/>
    </location>
</feature>
<reference evidence="2" key="2">
    <citation type="submission" date="2021-01" db="EMBL/GenBank/DDBJ databases">
        <authorList>
            <person name="Schikora-Tamarit M.A."/>
        </authorList>
    </citation>
    <scope>NUCLEOTIDE SEQUENCE</scope>
    <source>
        <strain evidence="2">CBS6075</strain>
    </source>
</reference>
<feature type="region of interest" description="Disordered" evidence="1">
    <location>
        <begin position="23"/>
        <end position="97"/>
    </location>
</feature>
<evidence type="ECO:0000313" key="3">
    <source>
        <dbReference type="Proteomes" id="UP000769157"/>
    </source>
</evidence>
<organism evidence="2 3">
    <name type="scientific">Ogataea philodendri</name>
    <dbReference type="NCBI Taxonomy" id="1378263"/>
    <lineage>
        <taxon>Eukaryota</taxon>
        <taxon>Fungi</taxon>
        <taxon>Dikarya</taxon>
        <taxon>Ascomycota</taxon>
        <taxon>Saccharomycotina</taxon>
        <taxon>Pichiomycetes</taxon>
        <taxon>Pichiales</taxon>
        <taxon>Pichiaceae</taxon>
        <taxon>Ogataea</taxon>
    </lineage>
</organism>